<name>A0AAD7FK38_9AGAR</name>
<proteinExistence type="predicted"/>
<evidence type="ECO:0000259" key="2">
    <source>
        <dbReference type="Pfam" id="PF20415"/>
    </source>
</evidence>
<dbReference type="Proteomes" id="UP001221142">
    <property type="component" value="Unassembled WGS sequence"/>
</dbReference>
<sequence>MESFPYPPKMSPRQVHWRLTVEQYSACNSPEAWTSPLPSPPQTPERPETSALPLPPTPHPSADVPLPPALELHEALTPEGALRLDFSFPSESFRRNPQLTQLLLSQPACRPPRQELCIRIAAGLFKSRIEVTHTLSSSDNKIVTVGDVLTRIQAELRQYDYGAAPTEAAAYKLRRIETVCGYRSEWREREAEAEEARIAAERAGDGRIVDHLLGHTLFAGLTPLLGQPDHWFQLELTIPERYAAQS</sequence>
<feature type="region of interest" description="Disordered" evidence="1">
    <location>
        <begin position="30"/>
        <end position="64"/>
    </location>
</feature>
<dbReference type="AlphaFoldDB" id="A0AAD7FK38"/>
<keyword evidence="4" id="KW-1185">Reference proteome</keyword>
<evidence type="ECO:0000256" key="1">
    <source>
        <dbReference type="SAM" id="MobiDB-lite"/>
    </source>
</evidence>
<gene>
    <name evidence="3" type="ORF">FB45DRAFT_84578</name>
</gene>
<dbReference type="InterPro" id="IPR046522">
    <property type="entry name" value="DUF6699"/>
</dbReference>
<dbReference type="Pfam" id="PF20415">
    <property type="entry name" value="DUF6699"/>
    <property type="match status" value="1"/>
</dbReference>
<dbReference type="EMBL" id="JARKIF010000013">
    <property type="protein sequence ID" value="KAJ7624577.1"/>
    <property type="molecule type" value="Genomic_DNA"/>
</dbReference>
<protein>
    <recommendedName>
        <fullName evidence="2">DUF6699 domain-containing protein</fullName>
    </recommendedName>
</protein>
<evidence type="ECO:0000313" key="4">
    <source>
        <dbReference type="Proteomes" id="UP001221142"/>
    </source>
</evidence>
<evidence type="ECO:0000313" key="3">
    <source>
        <dbReference type="EMBL" id="KAJ7624577.1"/>
    </source>
</evidence>
<organism evidence="3 4">
    <name type="scientific">Roridomyces roridus</name>
    <dbReference type="NCBI Taxonomy" id="1738132"/>
    <lineage>
        <taxon>Eukaryota</taxon>
        <taxon>Fungi</taxon>
        <taxon>Dikarya</taxon>
        <taxon>Basidiomycota</taxon>
        <taxon>Agaricomycotina</taxon>
        <taxon>Agaricomycetes</taxon>
        <taxon>Agaricomycetidae</taxon>
        <taxon>Agaricales</taxon>
        <taxon>Marasmiineae</taxon>
        <taxon>Mycenaceae</taxon>
        <taxon>Roridomyces</taxon>
    </lineage>
</organism>
<comment type="caution">
    <text evidence="3">The sequence shown here is derived from an EMBL/GenBank/DDBJ whole genome shotgun (WGS) entry which is preliminary data.</text>
</comment>
<accession>A0AAD7FK38</accession>
<reference evidence="3" key="1">
    <citation type="submission" date="2023-03" db="EMBL/GenBank/DDBJ databases">
        <title>Massive genome expansion in bonnet fungi (Mycena s.s.) driven by repeated elements and novel gene families across ecological guilds.</title>
        <authorList>
            <consortium name="Lawrence Berkeley National Laboratory"/>
            <person name="Harder C.B."/>
            <person name="Miyauchi S."/>
            <person name="Viragh M."/>
            <person name="Kuo A."/>
            <person name="Thoen E."/>
            <person name="Andreopoulos B."/>
            <person name="Lu D."/>
            <person name="Skrede I."/>
            <person name="Drula E."/>
            <person name="Henrissat B."/>
            <person name="Morin E."/>
            <person name="Kohler A."/>
            <person name="Barry K."/>
            <person name="LaButti K."/>
            <person name="Morin E."/>
            <person name="Salamov A."/>
            <person name="Lipzen A."/>
            <person name="Mereny Z."/>
            <person name="Hegedus B."/>
            <person name="Baldrian P."/>
            <person name="Stursova M."/>
            <person name="Weitz H."/>
            <person name="Taylor A."/>
            <person name="Grigoriev I.V."/>
            <person name="Nagy L.G."/>
            <person name="Martin F."/>
            <person name="Kauserud H."/>
        </authorList>
    </citation>
    <scope>NUCLEOTIDE SEQUENCE</scope>
    <source>
        <strain evidence="3">9284</strain>
    </source>
</reference>
<feature type="domain" description="DUF6699" evidence="2">
    <location>
        <begin position="84"/>
        <end position="223"/>
    </location>
</feature>